<dbReference type="CDD" id="cd10944">
    <property type="entry name" value="CE4_SmPgdA_like"/>
    <property type="match status" value="1"/>
</dbReference>
<feature type="transmembrane region" description="Helical" evidence="1">
    <location>
        <begin position="12"/>
        <end position="38"/>
    </location>
</feature>
<gene>
    <name evidence="3" type="ORF">EDD73_1184</name>
</gene>
<keyword evidence="1" id="KW-1133">Transmembrane helix</keyword>
<comment type="caution">
    <text evidence="3">The sequence shown here is derived from an EMBL/GenBank/DDBJ whole genome shotgun (WGS) entry which is preliminary data.</text>
</comment>
<evidence type="ECO:0000259" key="2">
    <source>
        <dbReference type="PROSITE" id="PS51677"/>
    </source>
</evidence>
<sequence>MIRELSTLKRTIGRTAGFFSIVFLIAFIAFLIVDIVLLSPPELVQSKLTTNPSLTLPIKPIEIPDQPDPSTDSAIVLGPDLEPGETGNNNQVQEKKFAEADKNKQVQKVAYLTFDDGPSDITPYVLDILREQQVPATFFVIASLAQNYPDYIRRAVADGHRIGNHTYSHKYRLIYSSPQAFIDDISHAEATLQTIIGYRPTLLRAPGGTVGNLSKTLASELRSMGFILHDWNVDSKDTMAALMPAEKIRENVVEQTKSKHVAVILFHDGPGKTTLPEALRSVITELKQEGYQFKTLDHLYQPIVAIDR</sequence>
<evidence type="ECO:0000256" key="1">
    <source>
        <dbReference type="SAM" id="Phobius"/>
    </source>
</evidence>
<accession>A0A4R2RU67</accession>
<proteinExistence type="predicted"/>
<evidence type="ECO:0000313" key="4">
    <source>
        <dbReference type="Proteomes" id="UP000294813"/>
    </source>
</evidence>
<keyword evidence="4" id="KW-1185">Reference proteome</keyword>
<dbReference type="Proteomes" id="UP000294813">
    <property type="component" value="Unassembled WGS sequence"/>
</dbReference>
<dbReference type="GO" id="GO:0005975">
    <property type="term" value="P:carbohydrate metabolic process"/>
    <property type="evidence" value="ECO:0007669"/>
    <property type="project" value="InterPro"/>
</dbReference>
<dbReference type="PANTHER" id="PTHR10587:SF125">
    <property type="entry name" value="POLYSACCHARIDE DEACETYLASE YHEN-RELATED"/>
    <property type="match status" value="1"/>
</dbReference>
<dbReference type="AlphaFoldDB" id="A0A4R2RU67"/>
<evidence type="ECO:0000313" key="3">
    <source>
        <dbReference type="EMBL" id="TCP63461.1"/>
    </source>
</evidence>
<name>A0A4R2RU67_9FIRM</name>
<dbReference type="PROSITE" id="PS51677">
    <property type="entry name" value="NODB"/>
    <property type="match status" value="1"/>
</dbReference>
<feature type="domain" description="NodB homology" evidence="2">
    <location>
        <begin position="108"/>
        <end position="294"/>
    </location>
</feature>
<protein>
    <submittedName>
        <fullName evidence="3">Peptidoglycan/xylan/chitin deacetylase (PgdA/CDA1 family)</fullName>
    </submittedName>
</protein>
<keyword evidence="1" id="KW-0472">Membrane</keyword>
<dbReference type="InterPro" id="IPR002509">
    <property type="entry name" value="NODB_dom"/>
</dbReference>
<dbReference type="PANTHER" id="PTHR10587">
    <property type="entry name" value="GLYCOSYL TRANSFERASE-RELATED"/>
    <property type="match status" value="1"/>
</dbReference>
<dbReference type="Pfam" id="PF01522">
    <property type="entry name" value="Polysacc_deac_1"/>
    <property type="match status" value="1"/>
</dbReference>
<keyword evidence="1" id="KW-0812">Transmembrane</keyword>
<dbReference type="InterPro" id="IPR050248">
    <property type="entry name" value="Polysacc_deacetylase_ArnD"/>
</dbReference>
<organism evidence="3 4">
    <name type="scientific">Heliophilum fasciatum</name>
    <dbReference type="NCBI Taxonomy" id="35700"/>
    <lineage>
        <taxon>Bacteria</taxon>
        <taxon>Bacillati</taxon>
        <taxon>Bacillota</taxon>
        <taxon>Clostridia</taxon>
        <taxon>Eubacteriales</taxon>
        <taxon>Heliobacteriaceae</taxon>
        <taxon>Heliophilum</taxon>
    </lineage>
</organism>
<dbReference type="SUPFAM" id="SSF88713">
    <property type="entry name" value="Glycoside hydrolase/deacetylase"/>
    <property type="match status" value="1"/>
</dbReference>
<dbReference type="EMBL" id="SLXT01000018">
    <property type="protein sequence ID" value="TCP63461.1"/>
    <property type="molecule type" value="Genomic_DNA"/>
</dbReference>
<reference evidence="3 4" key="1">
    <citation type="submission" date="2019-03" db="EMBL/GenBank/DDBJ databases">
        <title>Genomic Encyclopedia of Type Strains, Phase IV (KMG-IV): sequencing the most valuable type-strain genomes for metagenomic binning, comparative biology and taxonomic classification.</title>
        <authorList>
            <person name="Goeker M."/>
        </authorList>
    </citation>
    <scope>NUCLEOTIDE SEQUENCE [LARGE SCALE GENOMIC DNA]</scope>
    <source>
        <strain evidence="3 4">DSM 11170</strain>
    </source>
</reference>
<dbReference type="Gene3D" id="3.20.20.370">
    <property type="entry name" value="Glycoside hydrolase/deacetylase"/>
    <property type="match status" value="1"/>
</dbReference>
<dbReference type="InterPro" id="IPR011330">
    <property type="entry name" value="Glyco_hydro/deAcase_b/a-brl"/>
</dbReference>
<dbReference type="GO" id="GO:0016810">
    <property type="term" value="F:hydrolase activity, acting on carbon-nitrogen (but not peptide) bonds"/>
    <property type="evidence" value="ECO:0007669"/>
    <property type="project" value="InterPro"/>
</dbReference>